<dbReference type="EMBL" id="HG992978">
    <property type="protein sequence ID" value="CAE7016010.1"/>
    <property type="molecule type" value="Genomic_DNA"/>
</dbReference>
<keyword evidence="3" id="KW-1133">Transmembrane helix</keyword>
<evidence type="ECO:0000313" key="6">
    <source>
        <dbReference type="Proteomes" id="UP000472372"/>
    </source>
</evidence>
<reference evidence="5" key="1">
    <citation type="submission" date="2021-02" db="EMBL/GenBank/DDBJ databases">
        <authorList>
            <person name="Syme A R."/>
            <person name="Syme A R."/>
            <person name="Moolhuijzen P."/>
        </authorList>
    </citation>
    <scope>NUCLEOTIDE SEQUENCE</scope>
    <source>
        <strain evidence="5">W1-1</strain>
    </source>
</reference>
<dbReference type="SUPFAM" id="SSF161111">
    <property type="entry name" value="Cation efflux protein transmembrane domain-like"/>
    <property type="match status" value="1"/>
</dbReference>
<evidence type="ECO:0000256" key="4">
    <source>
        <dbReference type="ARBA" id="ARBA00023136"/>
    </source>
</evidence>
<protein>
    <submittedName>
        <fullName evidence="5">Mitochondrial metal transporter 2</fullName>
    </submittedName>
</protein>
<dbReference type="GO" id="GO:0016020">
    <property type="term" value="C:membrane"/>
    <property type="evidence" value="ECO:0007669"/>
    <property type="project" value="UniProtKB-SubCell"/>
</dbReference>
<evidence type="ECO:0000256" key="3">
    <source>
        <dbReference type="ARBA" id="ARBA00022989"/>
    </source>
</evidence>
<evidence type="ECO:0000256" key="1">
    <source>
        <dbReference type="ARBA" id="ARBA00004141"/>
    </source>
</evidence>
<comment type="subcellular location">
    <subcellularLocation>
        <location evidence="1">Membrane</location>
        <topology evidence="1">Multi-pass membrane protein</topology>
    </subcellularLocation>
</comment>
<keyword evidence="2" id="KW-0812">Transmembrane</keyword>
<dbReference type="Proteomes" id="UP000472372">
    <property type="component" value="Chromosome 2"/>
</dbReference>
<proteinExistence type="predicted"/>
<dbReference type="InterPro" id="IPR027469">
    <property type="entry name" value="Cation_efflux_TMD_sf"/>
</dbReference>
<organism evidence="5 6">
    <name type="scientific">Pyrenophora teres f. teres</name>
    <dbReference type="NCBI Taxonomy" id="97479"/>
    <lineage>
        <taxon>Eukaryota</taxon>
        <taxon>Fungi</taxon>
        <taxon>Dikarya</taxon>
        <taxon>Ascomycota</taxon>
        <taxon>Pezizomycotina</taxon>
        <taxon>Dothideomycetes</taxon>
        <taxon>Pleosporomycetidae</taxon>
        <taxon>Pleosporales</taxon>
        <taxon>Pleosporineae</taxon>
        <taxon>Pleosporaceae</taxon>
        <taxon>Pyrenophora</taxon>
    </lineage>
</organism>
<dbReference type="AlphaFoldDB" id="A0A6S6VFM0"/>
<gene>
    <name evidence="5" type="ORF">PTTW11_02890</name>
</gene>
<evidence type="ECO:0000256" key="2">
    <source>
        <dbReference type="ARBA" id="ARBA00022692"/>
    </source>
</evidence>
<evidence type="ECO:0000313" key="5">
    <source>
        <dbReference type="EMBL" id="CAE7016010.1"/>
    </source>
</evidence>
<sequence length="89" mass="10181">MVICTMTNYYHYYDDSLFSKHKNGVSVRITNISLYVNLGIAVSKCLSRCVFNSRALVADAIHSLTNRQQFFPSVAEVAGHWGLLPHYYY</sequence>
<keyword evidence="4" id="KW-0472">Membrane</keyword>
<accession>A0A6S6VFM0</accession>
<name>A0A6S6VFM0_9PLEO</name>